<dbReference type="AlphaFoldDB" id="F9Q6I1"/>
<dbReference type="STRING" id="1035188.HMPREF9952_2246"/>
<dbReference type="SUPFAM" id="SSF46785">
    <property type="entry name" value="Winged helix' DNA-binding domain"/>
    <property type="match status" value="1"/>
</dbReference>
<dbReference type="InterPro" id="IPR036388">
    <property type="entry name" value="WH-like_DNA-bd_sf"/>
</dbReference>
<dbReference type="Gene3D" id="1.10.10.10">
    <property type="entry name" value="Winged helix-like DNA-binding domain superfamily/Winged helix DNA-binding domain"/>
    <property type="match status" value="1"/>
</dbReference>
<dbReference type="EMBL" id="AFUV01000004">
    <property type="protein sequence ID" value="EGV07210.1"/>
    <property type="molecule type" value="Genomic_DNA"/>
</dbReference>
<evidence type="ECO:0000313" key="3">
    <source>
        <dbReference type="Proteomes" id="UP000006235"/>
    </source>
</evidence>
<dbReference type="InterPro" id="IPR050684">
    <property type="entry name" value="HTH-Siroheme_Decarb"/>
</dbReference>
<dbReference type="PANTHER" id="PTHR43413">
    <property type="entry name" value="TRANSCRIPTIONAL REGULATOR, ASNC FAMILY"/>
    <property type="match status" value="1"/>
</dbReference>
<organism evidence="2 3">
    <name type="scientific">Haemophilus pittmaniae HK 85</name>
    <dbReference type="NCBI Taxonomy" id="1035188"/>
    <lineage>
        <taxon>Bacteria</taxon>
        <taxon>Pseudomonadati</taxon>
        <taxon>Pseudomonadota</taxon>
        <taxon>Gammaproteobacteria</taxon>
        <taxon>Pasteurellales</taxon>
        <taxon>Pasteurellaceae</taxon>
        <taxon>Haemophilus</taxon>
    </lineage>
</organism>
<dbReference type="InterPro" id="IPR000485">
    <property type="entry name" value="AsnC-type_HTH_dom"/>
</dbReference>
<gene>
    <name evidence="2" type="ORF">HMPREF9952_2246</name>
</gene>
<dbReference type="GO" id="GO:0043565">
    <property type="term" value="F:sequence-specific DNA binding"/>
    <property type="evidence" value="ECO:0007669"/>
    <property type="project" value="InterPro"/>
</dbReference>
<reference evidence="2 3" key="1">
    <citation type="submission" date="2011-07" db="EMBL/GenBank/DDBJ databases">
        <authorList>
            <person name="Harkins D.M."/>
            <person name="Madupu R."/>
            <person name="Durkin A.S."/>
            <person name="Torralba M."/>
            <person name="Methe B."/>
            <person name="Sutton G.G."/>
            <person name="Nelson K.E."/>
        </authorList>
    </citation>
    <scope>NUCLEOTIDE SEQUENCE [LARGE SCALE GENOMIC DNA]</scope>
    <source>
        <strain evidence="2 3">HK 85</strain>
    </source>
</reference>
<sequence>MHNIDALDQQILRVLTKDARTPYAEMAKSFGVSPGTIHVRVEKCANQALLKVQKPLLMNANSAMTCVVLLASS</sequence>
<evidence type="ECO:0000259" key="1">
    <source>
        <dbReference type="PROSITE" id="PS50956"/>
    </source>
</evidence>
<evidence type="ECO:0000313" key="2">
    <source>
        <dbReference type="EMBL" id="EGV07210.1"/>
    </source>
</evidence>
<comment type="caution">
    <text evidence="2">The sequence shown here is derived from an EMBL/GenBank/DDBJ whole genome shotgun (WGS) entry which is preliminary data.</text>
</comment>
<name>F9Q6I1_9PAST</name>
<dbReference type="Proteomes" id="UP000006235">
    <property type="component" value="Unassembled WGS sequence"/>
</dbReference>
<proteinExistence type="predicted"/>
<feature type="domain" description="HTH asnC-type" evidence="1">
    <location>
        <begin position="4"/>
        <end position="43"/>
    </location>
</feature>
<dbReference type="InterPro" id="IPR036390">
    <property type="entry name" value="WH_DNA-bd_sf"/>
</dbReference>
<dbReference type="PANTHER" id="PTHR43413:SF6">
    <property type="entry name" value="REGULATORY PROTEIN ASNC"/>
    <property type="match status" value="1"/>
</dbReference>
<protein>
    <submittedName>
        <fullName evidence="2">Conserved domain protein</fullName>
    </submittedName>
</protein>
<dbReference type="PRINTS" id="PR00033">
    <property type="entry name" value="HTHASNC"/>
</dbReference>
<dbReference type="Pfam" id="PF13404">
    <property type="entry name" value="HTH_AsnC-type"/>
    <property type="match status" value="1"/>
</dbReference>
<accession>F9Q6I1</accession>
<dbReference type="PROSITE" id="PS50956">
    <property type="entry name" value="HTH_ASNC_2"/>
    <property type="match status" value="1"/>
</dbReference>